<keyword evidence="2" id="KW-0812">Transmembrane</keyword>
<feature type="compositionally biased region" description="Low complexity" evidence="1">
    <location>
        <begin position="298"/>
        <end position="307"/>
    </location>
</feature>
<organism evidence="3 4">
    <name type="scientific">Ganoderma sinense ZZ0214-1</name>
    <dbReference type="NCBI Taxonomy" id="1077348"/>
    <lineage>
        <taxon>Eukaryota</taxon>
        <taxon>Fungi</taxon>
        <taxon>Dikarya</taxon>
        <taxon>Basidiomycota</taxon>
        <taxon>Agaricomycotina</taxon>
        <taxon>Agaricomycetes</taxon>
        <taxon>Polyporales</taxon>
        <taxon>Polyporaceae</taxon>
        <taxon>Ganoderma</taxon>
    </lineage>
</organism>
<protein>
    <submittedName>
        <fullName evidence="3">Uncharacterized protein</fullName>
    </submittedName>
</protein>
<keyword evidence="4" id="KW-1185">Reference proteome</keyword>
<evidence type="ECO:0000256" key="1">
    <source>
        <dbReference type="SAM" id="MobiDB-lite"/>
    </source>
</evidence>
<feature type="transmembrane region" description="Helical" evidence="2">
    <location>
        <begin position="47"/>
        <end position="65"/>
    </location>
</feature>
<proteinExistence type="predicted"/>
<feature type="transmembrane region" description="Helical" evidence="2">
    <location>
        <begin position="206"/>
        <end position="229"/>
    </location>
</feature>
<feature type="region of interest" description="Disordered" evidence="1">
    <location>
        <begin position="298"/>
        <end position="325"/>
    </location>
</feature>
<sequence length="325" mass="34876">MVQLTNDLTALIGFACEATLWGGYAILFIVSIMLLRRRSLKTELSTPVVSAHIALFVACTVHYALEFNHFYTTLAANGVDGYANETTQLVGADIFLSLCDLLGDYILIYRCWVLWGRNYWIVVLPSLCAVAGFACIMQVVHYVVTLDPTSPTPPKPMLPLTLAGYSLPLCTNLMATTLIIARIWWLSRGTVGEGFRSARTISRSAIATIVESGALYLAVQLAYVVLLALEIPVDAIIAVMACQIYGIAPTLILIRVMLGISVESTVEHGAATPMVWATITGGVSTHGESKVAVTMGTGASSGAGSSTKVYHPDSDSVELKPLEEV</sequence>
<accession>A0A2G8RP91</accession>
<feature type="transmembrane region" description="Helical" evidence="2">
    <location>
        <begin position="12"/>
        <end position="35"/>
    </location>
</feature>
<feature type="compositionally biased region" description="Basic and acidic residues" evidence="1">
    <location>
        <begin position="310"/>
        <end position="325"/>
    </location>
</feature>
<evidence type="ECO:0000313" key="4">
    <source>
        <dbReference type="Proteomes" id="UP000230002"/>
    </source>
</evidence>
<gene>
    <name evidence="3" type="ORF">GSI_14655</name>
</gene>
<keyword evidence="2" id="KW-0472">Membrane</keyword>
<name>A0A2G8RP91_9APHY</name>
<dbReference type="OrthoDB" id="3341077at2759"/>
<dbReference type="AlphaFoldDB" id="A0A2G8RP91"/>
<feature type="transmembrane region" description="Helical" evidence="2">
    <location>
        <begin position="235"/>
        <end position="254"/>
    </location>
</feature>
<feature type="transmembrane region" description="Helical" evidence="2">
    <location>
        <begin position="94"/>
        <end position="112"/>
    </location>
</feature>
<evidence type="ECO:0000313" key="3">
    <source>
        <dbReference type="EMBL" id="PIL23344.1"/>
    </source>
</evidence>
<comment type="caution">
    <text evidence="3">The sequence shown here is derived from an EMBL/GenBank/DDBJ whole genome shotgun (WGS) entry which is preliminary data.</text>
</comment>
<feature type="transmembrane region" description="Helical" evidence="2">
    <location>
        <begin position="164"/>
        <end position="185"/>
    </location>
</feature>
<dbReference type="Proteomes" id="UP000230002">
    <property type="component" value="Unassembled WGS sequence"/>
</dbReference>
<feature type="transmembrane region" description="Helical" evidence="2">
    <location>
        <begin position="119"/>
        <end position="144"/>
    </location>
</feature>
<reference evidence="3 4" key="1">
    <citation type="journal article" date="2015" name="Sci. Rep.">
        <title>Chromosome-level genome map provides insights into diverse defense mechanisms in the medicinal fungus Ganoderma sinense.</title>
        <authorList>
            <person name="Zhu Y."/>
            <person name="Xu J."/>
            <person name="Sun C."/>
            <person name="Zhou S."/>
            <person name="Xu H."/>
            <person name="Nelson D.R."/>
            <person name="Qian J."/>
            <person name="Song J."/>
            <person name="Luo H."/>
            <person name="Xiang L."/>
            <person name="Li Y."/>
            <person name="Xu Z."/>
            <person name="Ji A."/>
            <person name="Wang L."/>
            <person name="Lu S."/>
            <person name="Hayward A."/>
            <person name="Sun W."/>
            <person name="Li X."/>
            <person name="Schwartz D.C."/>
            <person name="Wang Y."/>
            <person name="Chen S."/>
        </authorList>
    </citation>
    <scope>NUCLEOTIDE SEQUENCE [LARGE SCALE GENOMIC DNA]</scope>
    <source>
        <strain evidence="3 4">ZZ0214-1</strain>
    </source>
</reference>
<keyword evidence="2" id="KW-1133">Transmembrane helix</keyword>
<dbReference type="EMBL" id="AYKW01000068">
    <property type="protein sequence ID" value="PIL23344.1"/>
    <property type="molecule type" value="Genomic_DNA"/>
</dbReference>
<evidence type="ECO:0000256" key="2">
    <source>
        <dbReference type="SAM" id="Phobius"/>
    </source>
</evidence>